<comment type="catalytic activity">
    <reaction evidence="6">
        <text>biotin + L-lysyl-[protein] + ATP = N(6)-biotinyl-L-lysyl-[protein] + AMP + diphosphate + H(+)</text>
        <dbReference type="Rhea" id="RHEA:11756"/>
        <dbReference type="Rhea" id="RHEA-COMP:9752"/>
        <dbReference type="Rhea" id="RHEA-COMP:10505"/>
        <dbReference type="ChEBI" id="CHEBI:15378"/>
        <dbReference type="ChEBI" id="CHEBI:29969"/>
        <dbReference type="ChEBI" id="CHEBI:30616"/>
        <dbReference type="ChEBI" id="CHEBI:33019"/>
        <dbReference type="ChEBI" id="CHEBI:57586"/>
        <dbReference type="ChEBI" id="CHEBI:83144"/>
        <dbReference type="ChEBI" id="CHEBI:456215"/>
        <dbReference type="EC" id="6.3.4.15"/>
    </reaction>
</comment>
<keyword evidence="9" id="KW-1185">Reference proteome</keyword>
<keyword evidence="1 8" id="KW-0436">Ligase</keyword>
<dbReference type="Pfam" id="PF02237">
    <property type="entry name" value="BPL_C"/>
    <property type="match status" value="1"/>
</dbReference>
<keyword evidence="2" id="KW-0547">Nucleotide-binding</keyword>
<keyword evidence="3" id="KW-0067">ATP-binding</keyword>
<organism evidence="8 9">
    <name type="scientific">Undibacterium danionis</name>
    <dbReference type="NCBI Taxonomy" id="1812100"/>
    <lineage>
        <taxon>Bacteria</taxon>
        <taxon>Pseudomonadati</taxon>
        <taxon>Pseudomonadota</taxon>
        <taxon>Betaproteobacteria</taxon>
        <taxon>Burkholderiales</taxon>
        <taxon>Oxalobacteraceae</taxon>
        <taxon>Undibacterium</taxon>
    </lineage>
</organism>
<accession>A0ABV6IDU8</accession>
<evidence type="ECO:0000313" key="8">
    <source>
        <dbReference type="EMBL" id="MFC0349999.1"/>
    </source>
</evidence>
<protein>
    <recommendedName>
        <fullName evidence="5">biotin--[biotin carboxyl-carrier protein] ligase</fullName>
        <ecNumber evidence="5">6.3.4.15</ecNumber>
    </recommendedName>
</protein>
<dbReference type="InterPro" id="IPR004408">
    <property type="entry name" value="Biotin_CoA_COase_ligase"/>
</dbReference>
<evidence type="ECO:0000256" key="1">
    <source>
        <dbReference type="ARBA" id="ARBA00022598"/>
    </source>
</evidence>
<evidence type="ECO:0000256" key="4">
    <source>
        <dbReference type="ARBA" id="ARBA00023267"/>
    </source>
</evidence>
<dbReference type="InterPro" id="IPR003142">
    <property type="entry name" value="BPL_C"/>
</dbReference>
<dbReference type="EC" id="6.3.4.15" evidence="5"/>
<keyword evidence="4" id="KW-0092">Biotin</keyword>
<evidence type="ECO:0000313" key="9">
    <source>
        <dbReference type="Proteomes" id="UP001589844"/>
    </source>
</evidence>
<dbReference type="PANTHER" id="PTHR12835:SF5">
    <property type="entry name" value="BIOTIN--PROTEIN LIGASE"/>
    <property type="match status" value="1"/>
</dbReference>
<evidence type="ECO:0000256" key="2">
    <source>
        <dbReference type="ARBA" id="ARBA00022741"/>
    </source>
</evidence>
<sequence>MKLDPGLIDSALNELSLGHNQFPVTIELVQETGSTNADLIARAKEGNLKNATLLLAEKQTAGRGRAGRSWHSISGGVLTFSLACHFEAGVQSLLGLPLAVGVALVERLRQIGVPVSLKWPNDILKDNKKLGGILLETQSDGRGGVWAVIGIGLNLQIPAELEQLIGREVADAPWLAQMDRNNLMAQLLHSLIAALSEFQVLGFSAFTERWNLLHAHAHQAVTIIDQGQILHQGIALGVDAQGSLLLQTEIETLRIHSGDVSLRALP</sequence>
<evidence type="ECO:0000256" key="5">
    <source>
        <dbReference type="ARBA" id="ARBA00024227"/>
    </source>
</evidence>
<dbReference type="PROSITE" id="PS51733">
    <property type="entry name" value="BPL_LPL_CATALYTIC"/>
    <property type="match status" value="1"/>
</dbReference>
<dbReference type="NCBIfam" id="TIGR00121">
    <property type="entry name" value="birA_ligase"/>
    <property type="match status" value="1"/>
</dbReference>
<evidence type="ECO:0000259" key="7">
    <source>
        <dbReference type="PROSITE" id="PS51733"/>
    </source>
</evidence>
<comment type="caution">
    <text evidence="8">The sequence shown here is derived from an EMBL/GenBank/DDBJ whole genome shotgun (WGS) entry which is preliminary data.</text>
</comment>
<dbReference type="InterPro" id="IPR045864">
    <property type="entry name" value="aa-tRNA-synth_II/BPL/LPL"/>
</dbReference>
<dbReference type="CDD" id="cd16442">
    <property type="entry name" value="BPL"/>
    <property type="match status" value="1"/>
</dbReference>
<evidence type="ECO:0000256" key="3">
    <source>
        <dbReference type="ARBA" id="ARBA00022840"/>
    </source>
</evidence>
<dbReference type="GO" id="GO:0004077">
    <property type="term" value="F:biotin--[biotin carboxyl-carrier protein] ligase activity"/>
    <property type="evidence" value="ECO:0007669"/>
    <property type="project" value="UniProtKB-EC"/>
</dbReference>
<evidence type="ECO:0000256" key="6">
    <source>
        <dbReference type="ARBA" id="ARBA00047846"/>
    </source>
</evidence>
<dbReference type="Gene3D" id="3.30.930.10">
    <property type="entry name" value="Bira Bifunctional Protein, Domain 2"/>
    <property type="match status" value="1"/>
</dbReference>
<dbReference type="SUPFAM" id="SSF50037">
    <property type="entry name" value="C-terminal domain of transcriptional repressors"/>
    <property type="match status" value="1"/>
</dbReference>
<dbReference type="Pfam" id="PF03099">
    <property type="entry name" value="BPL_LplA_LipB"/>
    <property type="match status" value="1"/>
</dbReference>
<dbReference type="Gene3D" id="2.30.30.100">
    <property type="match status" value="1"/>
</dbReference>
<dbReference type="InterPro" id="IPR008988">
    <property type="entry name" value="Transcriptional_repressor_C"/>
</dbReference>
<dbReference type="RefSeq" id="WP_390211849.1">
    <property type="nucleotide sequence ID" value="NZ_JBHLXJ010000009.1"/>
</dbReference>
<dbReference type="PANTHER" id="PTHR12835">
    <property type="entry name" value="BIOTIN PROTEIN LIGASE"/>
    <property type="match status" value="1"/>
</dbReference>
<name>A0ABV6IDU8_9BURK</name>
<reference evidence="8 9" key="1">
    <citation type="submission" date="2024-09" db="EMBL/GenBank/DDBJ databases">
        <authorList>
            <person name="Sun Q."/>
            <person name="Mori K."/>
        </authorList>
    </citation>
    <scope>NUCLEOTIDE SEQUENCE [LARGE SCALE GENOMIC DNA]</scope>
    <source>
        <strain evidence="8 9">CCM 8677</strain>
    </source>
</reference>
<dbReference type="EMBL" id="JBHLXJ010000009">
    <property type="protein sequence ID" value="MFC0349999.1"/>
    <property type="molecule type" value="Genomic_DNA"/>
</dbReference>
<dbReference type="SUPFAM" id="SSF55681">
    <property type="entry name" value="Class II aaRS and biotin synthetases"/>
    <property type="match status" value="1"/>
</dbReference>
<proteinExistence type="predicted"/>
<feature type="domain" description="BPL/LPL catalytic" evidence="7">
    <location>
        <begin position="20"/>
        <end position="199"/>
    </location>
</feature>
<gene>
    <name evidence="8" type="ORF">ACFFJH_09300</name>
</gene>
<dbReference type="Proteomes" id="UP001589844">
    <property type="component" value="Unassembled WGS sequence"/>
</dbReference>
<dbReference type="InterPro" id="IPR004143">
    <property type="entry name" value="BPL_LPL_catalytic"/>
</dbReference>